<feature type="binding site" evidence="8">
    <location>
        <position position="205"/>
    </location>
    <ligand>
        <name>Mn(2+)</name>
        <dbReference type="ChEBI" id="CHEBI:29035"/>
        <label>2</label>
    </ligand>
</feature>
<keyword evidence="2" id="KW-0645">Protease</keyword>
<evidence type="ECO:0000313" key="11">
    <source>
        <dbReference type="EMBL" id="VVC43126.1"/>
    </source>
</evidence>
<dbReference type="GO" id="GO:0006508">
    <property type="term" value="P:proteolysis"/>
    <property type="evidence" value="ECO:0007669"/>
    <property type="project" value="UniProtKB-KW"/>
</dbReference>
<keyword evidence="8" id="KW-0464">Manganese</keyword>
<dbReference type="GO" id="GO:0046872">
    <property type="term" value="F:metal ion binding"/>
    <property type="evidence" value="ECO:0007669"/>
    <property type="project" value="UniProtKB-KW"/>
</dbReference>
<feature type="binding site" description="in other chain" evidence="7">
    <location>
        <position position="428"/>
    </location>
    <ligand>
        <name>substrate</name>
        <note>ligand shared between homodimeric partners</note>
    </ligand>
</feature>
<feature type="active site" evidence="6">
    <location>
        <position position="111"/>
    </location>
</feature>
<comment type="cofactor">
    <cofactor evidence="8">
        <name>Mn(2+)</name>
        <dbReference type="ChEBI" id="CHEBI:29035"/>
    </cofactor>
    <text evidence="8">Binds 2 manganese ions per subunit.</text>
</comment>
<dbReference type="InterPro" id="IPR002933">
    <property type="entry name" value="Peptidase_M20"/>
</dbReference>
<feature type="binding site" evidence="8">
    <location>
        <position position="142"/>
    </location>
    <ligand>
        <name>Mn(2+)</name>
        <dbReference type="ChEBI" id="CHEBI:29035"/>
        <label>1</label>
    </ligand>
</feature>
<feature type="active site" description="Proton acceptor" evidence="6">
    <location>
        <position position="176"/>
    </location>
</feature>
<dbReference type="PANTHER" id="PTHR43270">
    <property type="entry name" value="BETA-ALA-HIS DIPEPTIDASE"/>
    <property type="match status" value="1"/>
</dbReference>
<feature type="binding site" evidence="8">
    <location>
        <position position="142"/>
    </location>
    <ligand>
        <name>Mn(2+)</name>
        <dbReference type="ChEBI" id="CHEBI:29035"/>
        <label>2</label>
    </ligand>
</feature>
<dbReference type="CDD" id="cd05676">
    <property type="entry name" value="M20_dipept_like_CNDP"/>
    <property type="match status" value="1"/>
</dbReference>
<accession>A0A5E4NNY5</accession>
<dbReference type="InterPro" id="IPR011650">
    <property type="entry name" value="Peptidase_M20_dimer"/>
</dbReference>
<dbReference type="PANTHER" id="PTHR43270:SF4">
    <property type="entry name" value="CARNOSINE DIPEPTIDASE 2, ISOFORM A"/>
    <property type="match status" value="1"/>
</dbReference>
<sequence>MARMAKSQNSLPAPLVKLFSYVDEHEKKFVDTLSQAVSIKSVSADPDLRNEVIRMVQWAEVKLQALGATTELCDIGTQVLSGKIVPLPPVLLGTLGNDPKMNTICLYGHLDVQPADISDGWDSEPFVLTEKNNKLYGRGSTDDKGPVLGWLHAIEAFQNTGIDLPVNLKFVFEGMEESGSIGLDELLIKRKESFFNDVDYVCISDSYWLGTEKPCLTYGLRGMCCFGIQIEGSSKDLHSGMYGGTVYEAMSDLIYVLNQLVDVKGNILIPKISDSVEPLSEKERELYDKIQFDVDTYINEIGASKSTHETKEKLLMSNWRYPSLSIHGIEGAFSGPGFKTVIPRKVIGKFSIRLVPNQNPLIINEIVKDYIESVWKKRQSPNKLEIIQEGEGGNPWMTDPFNSHYLAAHKATESVYNIEPDYTRGGGSIPVTLTLQEVTGKNVLLLPMGSGDDGAHSQNEKIELRNYIEGTKLMAAYLYEVSKIKNPTK</sequence>
<dbReference type="PROSITE" id="PS00759">
    <property type="entry name" value="ARGE_DAPE_CPG2_2"/>
    <property type="match status" value="1"/>
</dbReference>
<feature type="site" description="Important for catalytic activity" evidence="9">
    <location>
        <position position="238"/>
    </location>
</feature>
<dbReference type="GO" id="GO:0070573">
    <property type="term" value="F:metallodipeptidase activity"/>
    <property type="evidence" value="ECO:0007669"/>
    <property type="project" value="InterPro"/>
</dbReference>
<keyword evidence="3 8" id="KW-0479">Metal-binding</keyword>
<dbReference type="InterPro" id="IPR051458">
    <property type="entry name" value="Cyt/Met_Dipeptidase"/>
</dbReference>
<dbReference type="SUPFAM" id="SSF53187">
    <property type="entry name" value="Zn-dependent exopeptidases"/>
    <property type="match status" value="1"/>
</dbReference>
<gene>
    <name evidence="11" type="ORF">CINCED_3A021956</name>
</gene>
<keyword evidence="5" id="KW-0482">Metalloprotease</keyword>
<dbReference type="EMBL" id="CABPRJ010002367">
    <property type="protein sequence ID" value="VVC43126.1"/>
    <property type="molecule type" value="Genomic_DNA"/>
</dbReference>
<protein>
    <submittedName>
        <fullName evidence="11">Peptidase M20,Cytosolic nonspecific dipeptidase/DUG1,ArgE/DapE/ACY1/CPG2/YscS, conserved</fullName>
    </submittedName>
</protein>
<feature type="binding site" description="in other chain" evidence="7">
    <location>
        <position position="456"/>
    </location>
    <ligand>
        <name>substrate</name>
        <note>ligand shared between homodimeric partners</note>
    </ligand>
</feature>
<dbReference type="PIRSF" id="PIRSF037242">
    <property type="entry name" value="CNDP_dipeptidase"/>
    <property type="match status" value="1"/>
</dbReference>
<proteinExistence type="inferred from homology"/>
<dbReference type="InterPro" id="IPR017153">
    <property type="entry name" value="CNDP/DUG1"/>
</dbReference>
<comment type="similarity">
    <text evidence="1">Belongs to the peptidase M20A family.</text>
</comment>
<feature type="domain" description="Peptidase M20 dimerisation" evidence="10">
    <location>
        <begin position="219"/>
        <end position="376"/>
    </location>
</feature>
<evidence type="ECO:0000256" key="2">
    <source>
        <dbReference type="ARBA" id="ARBA00022670"/>
    </source>
</evidence>
<dbReference type="Proteomes" id="UP000325440">
    <property type="component" value="Unassembled WGS sequence"/>
</dbReference>
<evidence type="ECO:0000313" key="12">
    <source>
        <dbReference type="Proteomes" id="UP000325440"/>
    </source>
</evidence>
<feature type="binding site" evidence="7">
    <location>
        <position position="238"/>
    </location>
    <ligand>
        <name>substrate</name>
        <note>ligand shared between homodimeric partners</note>
    </ligand>
</feature>
<dbReference type="Pfam" id="PF07687">
    <property type="entry name" value="M20_dimer"/>
    <property type="match status" value="1"/>
</dbReference>
<evidence type="ECO:0000256" key="8">
    <source>
        <dbReference type="PIRSR" id="PIRSR037242-3"/>
    </source>
</evidence>
<feature type="binding site" evidence="8">
    <location>
        <position position="177"/>
    </location>
    <ligand>
        <name>Mn(2+)</name>
        <dbReference type="ChEBI" id="CHEBI:29035"/>
        <label>1</label>
    </ligand>
</feature>
<evidence type="ECO:0000256" key="3">
    <source>
        <dbReference type="ARBA" id="ARBA00022723"/>
    </source>
</evidence>
<reference evidence="11 12" key="1">
    <citation type="submission" date="2019-08" db="EMBL/GenBank/DDBJ databases">
        <authorList>
            <person name="Alioto T."/>
            <person name="Alioto T."/>
            <person name="Gomez Garrido J."/>
        </authorList>
    </citation>
    <scope>NUCLEOTIDE SEQUENCE [LARGE SCALE GENOMIC DNA]</scope>
</reference>
<organism evidence="11 12">
    <name type="scientific">Cinara cedri</name>
    <dbReference type="NCBI Taxonomy" id="506608"/>
    <lineage>
        <taxon>Eukaryota</taxon>
        <taxon>Metazoa</taxon>
        <taxon>Ecdysozoa</taxon>
        <taxon>Arthropoda</taxon>
        <taxon>Hexapoda</taxon>
        <taxon>Insecta</taxon>
        <taxon>Pterygota</taxon>
        <taxon>Neoptera</taxon>
        <taxon>Paraneoptera</taxon>
        <taxon>Hemiptera</taxon>
        <taxon>Sternorrhyncha</taxon>
        <taxon>Aphidomorpha</taxon>
        <taxon>Aphidoidea</taxon>
        <taxon>Aphididae</taxon>
        <taxon>Lachninae</taxon>
        <taxon>Cinara</taxon>
    </lineage>
</organism>
<feature type="binding site" description="in other chain" evidence="7">
    <location>
        <position position="205"/>
    </location>
    <ligand>
        <name>substrate</name>
        <note>ligand shared between homodimeric partners</note>
    </ligand>
</feature>
<dbReference type="AlphaFoldDB" id="A0A5E4NNY5"/>
<feature type="binding site" evidence="7">
    <location>
        <position position="340"/>
    </location>
    <ligand>
        <name>substrate</name>
        <note>ligand shared between homodimeric partners</note>
    </ligand>
</feature>
<name>A0A5E4NNY5_9HEMI</name>
<evidence type="ECO:0000256" key="1">
    <source>
        <dbReference type="ARBA" id="ARBA00006247"/>
    </source>
</evidence>
<feature type="binding site" evidence="8">
    <location>
        <position position="456"/>
    </location>
    <ligand>
        <name>Mn(2+)</name>
        <dbReference type="ChEBI" id="CHEBI:29035"/>
        <label>1</label>
    </ligand>
</feature>
<dbReference type="InterPro" id="IPR001261">
    <property type="entry name" value="ArgE/DapE_CS"/>
</dbReference>
<keyword evidence="4" id="KW-0378">Hydrolase</keyword>
<keyword evidence="12" id="KW-1185">Reference proteome</keyword>
<evidence type="ECO:0000256" key="7">
    <source>
        <dbReference type="PIRSR" id="PIRSR037242-2"/>
    </source>
</evidence>
<feature type="binding site" description="in other chain" evidence="7">
    <location>
        <position position="353"/>
    </location>
    <ligand>
        <name>substrate</name>
        <note>ligand shared between homodimeric partners</note>
    </ligand>
</feature>
<feature type="binding site" evidence="8">
    <location>
        <position position="109"/>
    </location>
    <ligand>
        <name>Mn(2+)</name>
        <dbReference type="ChEBI" id="CHEBI:29035"/>
        <label>2</label>
    </ligand>
</feature>
<evidence type="ECO:0000259" key="10">
    <source>
        <dbReference type="Pfam" id="PF07687"/>
    </source>
</evidence>
<evidence type="ECO:0000256" key="6">
    <source>
        <dbReference type="PIRSR" id="PIRSR037242-1"/>
    </source>
</evidence>
<dbReference type="Gene3D" id="3.30.70.360">
    <property type="match status" value="1"/>
</dbReference>
<dbReference type="Gene3D" id="3.40.630.10">
    <property type="entry name" value="Zn peptidases"/>
    <property type="match status" value="1"/>
</dbReference>
<dbReference type="Pfam" id="PF01546">
    <property type="entry name" value="Peptidase_M20"/>
    <property type="match status" value="1"/>
</dbReference>
<evidence type="ECO:0000256" key="4">
    <source>
        <dbReference type="ARBA" id="ARBA00022801"/>
    </source>
</evidence>
<evidence type="ECO:0000256" key="5">
    <source>
        <dbReference type="ARBA" id="ARBA00023049"/>
    </source>
</evidence>
<evidence type="ECO:0000256" key="9">
    <source>
        <dbReference type="PIRSR" id="PIRSR037242-4"/>
    </source>
</evidence>
<dbReference type="OrthoDB" id="7832001at2759"/>